<comment type="caution">
    <text evidence="2">The sequence shown here is derived from an EMBL/GenBank/DDBJ whole genome shotgun (WGS) entry which is preliminary data.</text>
</comment>
<organism evidence="2">
    <name type="scientific">Pongo abelii</name>
    <name type="common">Sumatran orangutan</name>
    <name type="synonym">Pongo pygmaeus abelii</name>
    <dbReference type="NCBI Taxonomy" id="9601"/>
    <lineage>
        <taxon>Eukaryota</taxon>
        <taxon>Metazoa</taxon>
        <taxon>Chordata</taxon>
        <taxon>Craniata</taxon>
        <taxon>Vertebrata</taxon>
        <taxon>Euteleostomi</taxon>
        <taxon>Mammalia</taxon>
        <taxon>Eutheria</taxon>
        <taxon>Euarchontoglires</taxon>
        <taxon>Primates</taxon>
        <taxon>Haplorrhini</taxon>
        <taxon>Catarrhini</taxon>
        <taxon>Hominidae</taxon>
        <taxon>Pongo</taxon>
    </lineage>
</organism>
<dbReference type="AlphaFoldDB" id="A0A2J8WYV7"/>
<evidence type="ECO:0000256" key="1">
    <source>
        <dbReference type="SAM" id="MobiDB-lite"/>
    </source>
</evidence>
<feature type="region of interest" description="Disordered" evidence="1">
    <location>
        <begin position="1"/>
        <end position="58"/>
    </location>
</feature>
<reference evidence="2" key="1">
    <citation type="submission" date="2017-12" db="EMBL/GenBank/DDBJ databases">
        <title>High-resolution comparative analysis of great ape genomes.</title>
        <authorList>
            <person name="Pollen A."/>
            <person name="Hastie A."/>
            <person name="Hormozdiari F."/>
            <person name="Dougherty M."/>
            <person name="Liu R."/>
            <person name="Chaisson M."/>
            <person name="Hoppe E."/>
            <person name="Hill C."/>
            <person name="Pang A."/>
            <person name="Hillier L."/>
            <person name="Baker C."/>
            <person name="Armstrong J."/>
            <person name="Shendure J."/>
            <person name="Paten B."/>
            <person name="Wilson R."/>
            <person name="Chao H."/>
            <person name="Schneider V."/>
            <person name="Ventura M."/>
            <person name="Kronenberg Z."/>
            <person name="Murali S."/>
            <person name="Gordon D."/>
            <person name="Cantsilieris S."/>
            <person name="Munson K."/>
            <person name="Nelson B."/>
            <person name="Raja A."/>
            <person name="Underwood J."/>
            <person name="Diekhans M."/>
            <person name="Fiddes I."/>
            <person name="Haussler D."/>
            <person name="Eichler E."/>
        </authorList>
    </citation>
    <scope>NUCLEOTIDE SEQUENCE [LARGE SCALE GENOMIC DNA]</scope>
    <source>
        <strain evidence="2">Susie</strain>
    </source>
</reference>
<evidence type="ECO:0000313" key="2">
    <source>
        <dbReference type="EMBL" id="PNJ74971.1"/>
    </source>
</evidence>
<feature type="compositionally biased region" description="Pro residues" evidence="1">
    <location>
        <begin position="33"/>
        <end position="49"/>
    </location>
</feature>
<feature type="non-terminal residue" evidence="2">
    <location>
        <position position="1"/>
    </location>
</feature>
<name>A0A2J8WYV7_PONAB</name>
<proteinExistence type="predicted"/>
<dbReference type="EMBL" id="NDHI03003375">
    <property type="protein sequence ID" value="PNJ74971.1"/>
    <property type="molecule type" value="Genomic_DNA"/>
</dbReference>
<sequence length="76" mass="8093">EPGKEEGKGPGGALQRAGVSVAGSSRRSHVRPSPSPSPPLPFLRTPEPPSGYLLLGQPRWLSTPQTSISDMLKKMF</sequence>
<gene>
    <name evidence="2" type="ORF">CR201_G0006555</name>
</gene>
<protein>
    <submittedName>
        <fullName evidence="2">CMC1 isoform 5</fullName>
    </submittedName>
</protein>
<accession>A0A2J8WYV7</accession>